<dbReference type="GO" id="GO:0015846">
    <property type="term" value="P:polyamine transport"/>
    <property type="evidence" value="ECO:0007669"/>
    <property type="project" value="InterPro"/>
</dbReference>
<keyword evidence="3 5" id="KW-0732">Signal</keyword>
<sequence>MGWLRAVIVPLAAMSSLAQAQDVLKVYNWVDYIDPAVVADFERASGIKVDYRQFTTSGEMLAALDRGERFDVIVPTSDSVLAKLLQEQRLQPLQTEQLTHYASLSPDLPIKLSAFQQAHRYVVPYMWGTVGLFVNTALVAPLYGGEPPNSWSLLFEPAMTKQLSACGVSLLNAQEEVFSIWTSYKGHSLGSSGPRRIAAAAPQIRNPGVHVGPAEFSAYTEQMRTGKVCAGMAWSGLVNAANSDGKLRYSIPEEGSLLFIDSLAIPANAPSPALAQRFIDFMLAPENAARNARAIGFTPSLDLNREEYRRLLPKLSVPSKDELRRLHFLEPISEKQKAAIEEGWQQYIAKD</sequence>
<reference evidence="7" key="1">
    <citation type="submission" date="2016-10" db="EMBL/GenBank/DDBJ databases">
        <authorList>
            <person name="Varghese N."/>
            <person name="Submissions S."/>
        </authorList>
    </citation>
    <scope>NUCLEOTIDE SEQUENCE [LARGE SCALE GENOMIC DNA]</scope>
    <source>
        <strain evidence="7">KCTC 32247</strain>
    </source>
</reference>
<evidence type="ECO:0000256" key="2">
    <source>
        <dbReference type="ARBA" id="ARBA00022448"/>
    </source>
</evidence>
<accession>A0A1H1TTC6</accession>
<keyword evidence="2" id="KW-0813">Transport</keyword>
<dbReference type="InterPro" id="IPR006059">
    <property type="entry name" value="SBP"/>
</dbReference>
<dbReference type="Pfam" id="PF13416">
    <property type="entry name" value="SBP_bac_8"/>
    <property type="match status" value="1"/>
</dbReference>
<evidence type="ECO:0000256" key="4">
    <source>
        <dbReference type="ARBA" id="ARBA00022764"/>
    </source>
</evidence>
<evidence type="ECO:0000256" key="1">
    <source>
        <dbReference type="ARBA" id="ARBA00004418"/>
    </source>
</evidence>
<dbReference type="PANTHER" id="PTHR30222:SF18">
    <property type="entry name" value="BIFUNCTIONAL POLYHYDROXYBUTYRATE SYNTHASE _ ABC TRANSPORTER PERIPLASMIC BINDING PROTEIN-RELATED"/>
    <property type="match status" value="1"/>
</dbReference>
<dbReference type="AlphaFoldDB" id="A0A1H1TTC6"/>
<organism evidence="6 7">
    <name type="scientific">Pseudomonas oryzae</name>
    <dbReference type="NCBI Taxonomy" id="1392877"/>
    <lineage>
        <taxon>Bacteria</taxon>
        <taxon>Pseudomonadati</taxon>
        <taxon>Pseudomonadota</taxon>
        <taxon>Gammaproteobacteria</taxon>
        <taxon>Pseudomonadales</taxon>
        <taxon>Pseudomonadaceae</taxon>
        <taxon>Pseudomonas</taxon>
    </lineage>
</organism>
<dbReference type="OrthoDB" id="9769319at2"/>
<dbReference type="EMBL" id="LT629751">
    <property type="protein sequence ID" value="SDS63341.1"/>
    <property type="molecule type" value="Genomic_DNA"/>
</dbReference>
<proteinExistence type="predicted"/>
<keyword evidence="7" id="KW-1185">Reference proteome</keyword>
<keyword evidence="4" id="KW-0574">Periplasm</keyword>
<evidence type="ECO:0000313" key="6">
    <source>
        <dbReference type="EMBL" id="SDS63341.1"/>
    </source>
</evidence>
<dbReference type="GO" id="GO:0019808">
    <property type="term" value="F:polyamine binding"/>
    <property type="evidence" value="ECO:0007669"/>
    <property type="project" value="InterPro"/>
</dbReference>
<dbReference type="Proteomes" id="UP000243359">
    <property type="component" value="Chromosome I"/>
</dbReference>
<dbReference type="Gene3D" id="3.40.190.10">
    <property type="entry name" value="Periplasmic binding protein-like II"/>
    <property type="match status" value="2"/>
</dbReference>
<dbReference type="RefSeq" id="WP_157719536.1">
    <property type="nucleotide sequence ID" value="NZ_LT629751.1"/>
</dbReference>
<feature type="signal peptide" evidence="5">
    <location>
        <begin position="1"/>
        <end position="20"/>
    </location>
</feature>
<feature type="chain" id="PRO_5009261438" evidence="5">
    <location>
        <begin position="21"/>
        <end position="351"/>
    </location>
</feature>
<evidence type="ECO:0000256" key="5">
    <source>
        <dbReference type="SAM" id="SignalP"/>
    </source>
</evidence>
<comment type="subcellular location">
    <subcellularLocation>
        <location evidence="1">Periplasm</location>
    </subcellularLocation>
</comment>
<evidence type="ECO:0000313" key="7">
    <source>
        <dbReference type="Proteomes" id="UP000243359"/>
    </source>
</evidence>
<dbReference type="PRINTS" id="PR00909">
    <property type="entry name" value="SPERMDNBNDNG"/>
</dbReference>
<evidence type="ECO:0000256" key="3">
    <source>
        <dbReference type="ARBA" id="ARBA00022729"/>
    </source>
</evidence>
<dbReference type="InterPro" id="IPR001188">
    <property type="entry name" value="Sperm_putr-bd"/>
</dbReference>
<name>A0A1H1TTC6_9PSED</name>
<dbReference type="GO" id="GO:0042597">
    <property type="term" value="C:periplasmic space"/>
    <property type="evidence" value="ECO:0007669"/>
    <property type="project" value="UniProtKB-SubCell"/>
</dbReference>
<dbReference type="SUPFAM" id="SSF53850">
    <property type="entry name" value="Periplasmic binding protein-like II"/>
    <property type="match status" value="1"/>
</dbReference>
<dbReference type="PANTHER" id="PTHR30222">
    <property type="entry name" value="SPERMIDINE/PUTRESCINE-BINDING PERIPLASMIC PROTEIN"/>
    <property type="match status" value="1"/>
</dbReference>
<dbReference type="STRING" id="1392877.SAMN05216221_2253"/>
<protein>
    <submittedName>
        <fullName evidence="6">Putrescine transport system substrate-binding protein</fullName>
    </submittedName>
</protein>
<gene>
    <name evidence="6" type="ORF">SAMN05216221_2253</name>
</gene>